<accession>A0ABZ2MB36</accession>
<organism evidence="2 3">
    <name type="scientific">Pendulispora albinea</name>
    <dbReference type="NCBI Taxonomy" id="2741071"/>
    <lineage>
        <taxon>Bacteria</taxon>
        <taxon>Pseudomonadati</taxon>
        <taxon>Myxococcota</taxon>
        <taxon>Myxococcia</taxon>
        <taxon>Myxococcales</taxon>
        <taxon>Sorangiineae</taxon>
        <taxon>Pendulisporaceae</taxon>
        <taxon>Pendulispora</taxon>
    </lineage>
</organism>
<evidence type="ECO:0000313" key="3">
    <source>
        <dbReference type="Proteomes" id="UP001370348"/>
    </source>
</evidence>
<evidence type="ECO:0000256" key="1">
    <source>
        <dbReference type="SAM" id="MobiDB-lite"/>
    </source>
</evidence>
<protein>
    <recommendedName>
        <fullName evidence="4">Glycoside hydrolase family 5 domain-containing protein</fullName>
    </recommendedName>
</protein>
<dbReference type="SUPFAM" id="SSF51445">
    <property type="entry name" value="(Trans)glycosidases"/>
    <property type="match status" value="1"/>
</dbReference>
<evidence type="ECO:0008006" key="4">
    <source>
        <dbReference type="Google" id="ProtNLM"/>
    </source>
</evidence>
<dbReference type="RefSeq" id="WP_394829338.1">
    <property type="nucleotide sequence ID" value="NZ_CP089984.1"/>
</dbReference>
<name>A0ABZ2MB36_9BACT</name>
<feature type="region of interest" description="Disordered" evidence="1">
    <location>
        <begin position="365"/>
        <end position="388"/>
    </location>
</feature>
<proteinExistence type="predicted"/>
<dbReference type="InterPro" id="IPR017853">
    <property type="entry name" value="GH"/>
</dbReference>
<keyword evidence="3" id="KW-1185">Reference proteome</keyword>
<gene>
    <name evidence="2" type="ORF">LZC94_21265</name>
</gene>
<reference evidence="2 3" key="1">
    <citation type="submission" date="2021-12" db="EMBL/GenBank/DDBJ databases">
        <title>Discovery of the Pendulisporaceae a myxobacterial family with distinct sporulation behavior and unique specialized metabolism.</title>
        <authorList>
            <person name="Garcia R."/>
            <person name="Popoff A."/>
            <person name="Bader C.D."/>
            <person name="Loehr J."/>
            <person name="Walesch S."/>
            <person name="Walt C."/>
            <person name="Boldt J."/>
            <person name="Bunk B."/>
            <person name="Haeckl F.J.F.P.J."/>
            <person name="Gunesch A.P."/>
            <person name="Birkelbach J."/>
            <person name="Nuebel U."/>
            <person name="Pietschmann T."/>
            <person name="Bach T."/>
            <person name="Mueller R."/>
        </authorList>
    </citation>
    <scope>NUCLEOTIDE SEQUENCE [LARGE SCALE GENOMIC DNA]</scope>
    <source>
        <strain evidence="2 3">MSr11954</strain>
    </source>
</reference>
<dbReference type="EMBL" id="CP089984">
    <property type="protein sequence ID" value="WXB19742.1"/>
    <property type="molecule type" value="Genomic_DNA"/>
</dbReference>
<dbReference type="Proteomes" id="UP001370348">
    <property type="component" value="Chromosome"/>
</dbReference>
<sequence>MSDTPDEKNRIISAVGAPRMLLGYNYTWGFDKFGWYFGPHWRPGDAVDPDQGKTYEEIFHDEQDPQKRERGPEPWQENWLTCLPRNLELLKSKWDIRIIRIFLLCNAQNLGTSNNSARTWAFARTLHPRFLRHLQTLFDTVRQKEMKVIPSILDFGVADPVHRWEKRHHIVTDPAMRSTFVEQIVTPFAQLGKSYRDVIYAWEVMNEPSWMNAAIWPNHTVRVPAASVKEINAFLGAVLERIKREDPQAKTTVGHRYYRDLDTYETGDLKQFHYYPSYYRGLGGVLDIVPLTDPERLPVVYRESPKPILGEIGATAHQGEPWLELDDKDIGSARNRIRERLLQAERKGYALTLIWPDMDWNKDTSDDHLKLSPSAQQGLDDFKARPKP</sequence>
<dbReference type="Gene3D" id="3.20.20.80">
    <property type="entry name" value="Glycosidases"/>
    <property type="match status" value="1"/>
</dbReference>
<evidence type="ECO:0000313" key="2">
    <source>
        <dbReference type="EMBL" id="WXB19742.1"/>
    </source>
</evidence>